<dbReference type="InterPro" id="IPR013087">
    <property type="entry name" value="Znf_C2H2_type"/>
</dbReference>
<keyword evidence="4" id="KW-1185">Reference proteome</keyword>
<dbReference type="SUPFAM" id="SSF57667">
    <property type="entry name" value="beta-beta-alpha zinc fingers"/>
    <property type="match status" value="1"/>
</dbReference>
<accession>A0A9W9HX06</accession>
<evidence type="ECO:0000259" key="2">
    <source>
        <dbReference type="PROSITE" id="PS50157"/>
    </source>
</evidence>
<dbReference type="InterPro" id="IPR036236">
    <property type="entry name" value="Znf_C2H2_sf"/>
</dbReference>
<organism evidence="3 4">
    <name type="scientific">Penicillium canariense</name>
    <dbReference type="NCBI Taxonomy" id="189055"/>
    <lineage>
        <taxon>Eukaryota</taxon>
        <taxon>Fungi</taxon>
        <taxon>Dikarya</taxon>
        <taxon>Ascomycota</taxon>
        <taxon>Pezizomycotina</taxon>
        <taxon>Eurotiomycetes</taxon>
        <taxon>Eurotiomycetidae</taxon>
        <taxon>Eurotiales</taxon>
        <taxon>Aspergillaceae</taxon>
        <taxon>Penicillium</taxon>
    </lineage>
</organism>
<dbReference type="RefSeq" id="XP_056540843.1">
    <property type="nucleotide sequence ID" value="XM_056691078.1"/>
</dbReference>
<evidence type="ECO:0000313" key="3">
    <source>
        <dbReference type="EMBL" id="KAJ5157854.1"/>
    </source>
</evidence>
<dbReference type="OrthoDB" id="2687452at2759"/>
<sequence length="229" mass="24705">MNPSNLTPRANHCARVTPLSPMAAAGPPPAPQRQPAFTSVWPTTTQQSQPFVDRARLTPFMRIPSAQYNGGASAWPGPTPLSPTNGAIDVAGSVGIGWMPNGNTHPLETPSVMGAFGFNGFNVDGMSGAAGSVDFQTGSQLHLPAYFEVDARQGADFNGGGGQDLRLWCGWIGCRDRRGFTREDCLMRHIRSTHISPDLFKCTQCTKAFGRLDKLRDHLCLRHGWARSG</sequence>
<dbReference type="Proteomes" id="UP001149163">
    <property type="component" value="Unassembled WGS sequence"/>
</dbReference>
<comment type="caution">
    <text evidence="3">The sequence shown here is derived from an EMBL/GenBank/DDBJ whole genome shotgun (WGS) entry which is preliminary data.</text>
</comment>
<dbReference type="GO" id="GO:0008270">
    <property type="term" value="F:zinc ion binding"/>
    <property type="evidence" value="ECO:0007669"/>
    <property type="project" value="UniProtKB-KW"/>
</dbReference>
<keyword evidence="1" id="KW-0863">Zinc-finger</keyword>
<protein>
    <recommendedName>
        <fullName evidence="2">C2H2-type domain-containing protein</fullName>
    </recommendedName>
</protein>
<reference evidence="3" key="2">
    <citation type="journal article" date="2023" name="IMA Fungus">
        <title>Comparative genomic study of the Penicillium genus elucidates a diverse pangenome and 15 lateral gene transfer events.</title>
        <authorList>
            <person name="Petersen C."/>
            <person name="Sorensen T."/>
            <person name="Nielsen M.R."/>
            <person name="Sondergaard T.E."/>
            <person name="Sorensen J.L."/>
            <person name="Fitzpatrick D.A."/>
            <person name="Frisvad J.C."/>
            <person name="Nielsen K.L."/>
        </authorList>
    </citation>
    <scope>NUCLEOTIDE SEQUENCE</scope>
    <source>
        <strain evidence="3">IBT 26290</strain>
    </source>
</reference>
<reference evidence="3" key="1">
    <citation type="submission" date="2022-11" db="EMBL/GenBank/DDBJ databases">
        <authorList>
            <person name="Petersen C."/>
        </authorList>
    </citation>
    <scope>NUCLEOTIDE SEQUENCE</scope>
    <source>
        <strain evidence="3">IBT 26290</strain>
    </source>
</reference>
<feature type="domain" description="C2H2-type" evidence="2">
    <location>
        <begin position="200"/>
        <end position="228"/>
    </location>
</feature>
<dbReference type="PROSITE" id="PS00028">
    <property type="entry name" value="ZINC_FINGER_C2H2_1"/>
    <property type="match status" value="1"/>
</dbReference>
<evidence type="ECO:0000313" key="4">
    <source>
        <dbReference type="Proteomes" id="UP001149163"/>
    </source>
</evidence>
<keyword evidence="1" id="KW-0479">Metal-binding</keyword>
<keyword evidence="1" id="KW-0862">Zinc</keyword>
<dbReference type="SMART" id="SM00355">
    <property type="entry name" value="ZnF_C2H2"/>
    <property type="match status" value="2"/>
</dbReference>
<proteinExistence type="predicted"/>
<dbReference type="GeneID" id="81430254"/>
<evidence type="ECO:0000256" key="1">
    <source>
        <dbReference type="PROSITE-ProRule" id="PRU00042"/>
    </source>
</evidence>
<dbReference type="AlphaFoldDB" id="A0A9W9HX06"/>
<name>A0A9W9HX06_9EURO</name>
<dbReference type="Gene3D" id="3.30.160.60">
    <property type="entry name" value="Classic Zinc Finger"/>
    <property type="match status" value="1"/>
</dbReference>
<dbReference type="EMBL" id="JAPQKN010000006">
    <property type="protein sequence ID" value="KAJ5157854.1"/>
    <property type="molecule type" value="Genomic_DNA"/>
</dbReference>
<gene>
    <name evidence="3" type="ORF">N7482_008954</name>
</gene>
<dbReference type="PROSITE" id="PS50157">
    <property type="entry name" value="ZINC_FINGER_C2H2_2"/>
    <property type="match status" value="1"/>
</dbReference>